<dbReference type="AlphaFoldDB" id="A0A3N3DW19"/>
<keyword evidence="12" id="KW-0966">Cell projection</keyword>
<evidence type="ECO:0000256" key="7">
    <source>
        <dbReference type="ARBA" id="ARBA00022801"/>
    </source>
</evidence>
<evidence type="ECO:0000256" key="21">
    <source>
        <dbReference type="ARBA" id="ARBA00047969"/>
    </source>
</evidence>
<evidence type="ECO:0000256" key="15">
    <source>
        <dbReference type="ARBA" id="ARBA00038456"/>
    </source>
</evidence>
<keyword evidence="9" id="KW-0809">Transit peptide</keyword>
<keyword evidence="4" id="KW-1003">Cell membrane</keyword>
<keyword evidence="11" id="KW-0472">Membrane</keyword>
<comment type="similarity">
    <text evidence="15">Belongs to the THEM4/THEM5 thioesterase family.</text>
</comment>
<evidence type="ECO:0000313" key="26">
    <source>
        <dbReference type="Proteomes" id="UP000278792"/>
    </source>
</evidence>
<gene>
    <name evidence="25" type="ORF">EGH82_17200</name>
</gene>
<dbReference type="InterPro" id="IPR029069">
    <property type="entry name" value="HotDog_dom_sf"/>
</dbReference>
<evidence type="ECO:0000256" key="18">
    <source>
        <dbReference type="ARBA" id="ARBA00043210"/>
    </source>
</evidence>
<evidence type="ECO:0000256" key="6">
    <source>
        <dbReference type="ARBA" id="ARBA00022703"/>
    </source>
</evidence>
<evidence type="ECO:0000256" key="5">
    <source>
        <dbReference type="ARBA" id="ARBA00022490"/>
    </source>
</evidence>
<dbReference type="CDD" id="cd03443">
    <property type="entry name" value="PaaI_thioesterase"/>
    <property type="match status" value="1"/>
</dbReference>
<comment type="catalytic activity">
    <reaction evidence="22">
        <text>dodecanoyl-CoA + H2O = dodecanoate + CoA + H(+)</text>
        <dbReference type="Rhea" id="RHEA:30135"/>
        <dbReference type="ChEBI" id="CHEBI:15377"/>
        <dbReference type="ChEBI" id="CHEBI:15378"/>
        <dbReference type="ChEBI" id="CHEBI:18262"/>
        <dbReference type="ChEBI" id="CHEBI:57287"/>
        <dbReference type="ChEBI" id="CHEBI:57375"/>
    </reaction>
    <physiologicalReaction direction="left-to-right" evidence="22">
        <dbReference type="Rhea" id="RHEA:30136"/>
    </physiologicalReaction>
</comment>
<dbReference type="PANTHER" id="PTHR12418:SF19">
    <property type="entry name" value="ACYL-COENZYME A THIOESTERASE THEM4"/>
    <property type="match status" value="1"/>
</dbReference>
<comment type="catalytic activity">
    <reaction evidence="20">
        <text>hexadecanoyl-CoA + H2O = hexadecanoate + CoA + H(+)</text>
        <dbReference type="Rhea" id="RHEA:16645"/>
        <dbReference type="ChEBI" id="CHEBI:7896"/>
        <dbReference type="ChEBI" id="CHEBI:15377"/>
        <dbReference type="ChEBI" id="CHEBI:15378"/>
        <dbReference type="ChEBI" id="CHEBI:57287"/>
        <dbReference type="ChEBI" id="CHEBI:57379"/>
        <dbReference type="EC" id="3.1.2.2"/>
    </reaction>
    <physiologicalReaction direction="left-to-right" evidence="20">
        <dbReference type="Rhea" id="RHEA:16646"/>
    </physiologicalReaction>
</comment>
<comment type="caution">
    <text evidence="25">The sequence shown here is derived from an EMBL/GenBank/DDBJ whole genome shotgun (WGS) entry which is preliminary data.</text>
</comment>
<dbReference type="Pfam" id="PF03061">
    <property type="entry name" value="4HBT"/>
    <property type="match status" value="1"/>
</dbReference>
<evidence type="ECO:0000256" key="4">
    <source>
        <dbReference type="ARBA" id="ARBA00022475"/>
    </source>
</evidence>
<dbReference type="PANTHER" id="PTHR12418">
    <property type="entry name" value="ACYL-COENZYME A THIOESTERASE THEM4"/>
    <property type="match status" value="1"/>
</dbReference>
<name>A0A3N3DW19_9VIBR</name>
<dbReference type="GO" id="GO:0016790">
    <property type="term" value="F:thiolester hydrolase activity"/>
    <property type="evidence" value="ECO:0007669"/>
    <property type="project" value="UniProtKB-ARBA"/>
</dbReference>
<evidence type="ECO:0000256" key="20">
    <source>
        <dbReference type="ARBA" id="ARBA00047734"/>
    </source>
</evidence>
<keyword evidence="5" id="KW-0963">Cytoplasm</keyword>
<organism evidence="25 26">
    <name type="scientific">Vibrio ponticus</name>
    <dbReference type="NCBI Taxonomy" id="265668"/>
    <lineage>
        <taxon>Bacteria</taxon>
        <taxon>Pseudomonadati</taxon>
        <taxon>Pseudomonadota</taxon>
        <taxon>Gammaproteobacteria</taxon>
        <taxon>Vibrionales</taxon>
        <taxon>Vibrionaceae</taxon>
        <taxon>Vibrio</taxon>
    </lineage>
</organism>
<accession>A0A3N3DW19</accession>
<evidence type="ECO:0000313" key="25">
    <source>
        <dbReference type="EMBL" id="ROV58715.1"/>
    </source>
</evidence>
<dbReference type="EC" id="3.1.2.2" evidence="16"/>
<comment type="catalytic activity">
    <reaction evidence="21">
        <text>decanoyl-CoA + H2O = decanoate + CoA + H(+)</text>
        <dbReference type="Rhea" id="RHEA:40059"/>
        <dbReference type="ChEBI" id="CHEBI:15377"/>
        <dbReference type="ChEBI" id="CHEBI:15378"/>
        <dbReference type="ChEBI" id="CHEBI:27689"/>
        <dbReference type="ChEBI" id="CHEBI:57287"/>
        <dbReference type="ChEBI" id="CHEBI:61430"/>
    </reaction>
    <physiologicalReaction direction="left-to-right" evidence="21">
        <dbReference type="Rhea" id="RHEA:40060"/>
    </physiologicalReaction>
</comment>
<evidence type="ECO:0000256" key="1">
    <source>
        <dbReference type="ARBA" id="ARBA00004170"/>
    </source>
</evidence>
<dbReference type="SUPFAM" id="SSF54637">
    <property type="entry name" value="Thioesterase/thiol ester dehydrase-isomerase"/>
    <property type="match status" value="1"/>
</dbReference>
<evidence type="ECO:0000256" key="19">
    <source>
        <dbReference type="ARBA" id="ARBA00047588"/>
    </source>
</evidence>
<evidence type="ECO:0000256" key="11">
    <source>
        <dbReference type="ARBA" id="ARBA00023136"/>
    </source>
</evidence>
<evidence type="ECO:0000256" key="14">
    <source>
        <dbReference type="ARBA" id="ARBA00037002"/>
    </source>
</evidence>
<dbReference type="GO" id="GO:0006631">
    <property type="term" value="P:fatty acid metabolic process"/>
    <property type="evidence" value="ECO:0007669"/>
    <property type="project" value="UniProtKB-KW"/>
</dbReference>
<evidence type="ECO:0000256" key="22">
    <source>
        <dbReference type="ARBA" id="ARBA00048074"/>
    </source>
</evidence>
<dbReference type="Gene3D" id="3.10.129.10">
    <property type="entry name" value="Hotdog Thioesterase"/>
    <property type="match status" value="1"/>
</dbReference>
<protein>
    <recommendedName>
        <fullName evidence="17">Acyl-coenzyme A thioesterase THEM4</fullName>
        <ecNumber evidence="16">3.1.2.2</ecNumber>
    </recommendedName>
    <alternativeName>
        <fullName evidence="18">Thioesterase superfamily member 4</fullName>
    </alternativeName>
</protein>
<keyword evidence="6" id="KW-0053">Apoptosis</keyword>
<dbReference type="GO" id="GO:0005737">
    <property type="term" value="C:cytoplasm"/>
    <property type="evidence" value="ECO:0007669"/>
    <property type="project" value="UniProtKB-SubCell"/>
</dbReference>
<dbReference type="Proteomes" id="UP000278792">
    <property type="component" value="Unassembled WGS sequence"/>
</dbReference>
<proteinExistence type="inferred from homology"/>
<feature type="domain" description="Thioesterase" evidence="24">
    <location>
        <begin position="50"/>
        <end position="118"/>
    </location>
</feature>
<evidence type="ECO:0000259" key="24">
    <source>
        <dbReference type="Pfam" id="PF03061"/>
    </source>
</evidence>
<comment type="catalytic activity">
    <reaction evidence="14">
        <text>(9Z)-octadecenoyl-CoA + H2O = (9Z)-octadecenoate + CoA + H(+)</text>
        <dbReference type="Rhea" id="RHEA:40139"/>
        <dbReference type="ChEBI" id="CHEBI:15377"/>
        <dbReference type="ChEBI" id="CHEBI:15378"/>
        <dbReference type="ChEBI" id="CHEBI:30823"/>
        <dbReference type="ChEBI" id="CHEBI:57287"/>
        <dbReference type="ChEBI" id="CHEBI:57387"/>
    </reaction>
    <physiologicalReaction direction="left-to-right" evidence="14">
        <dbReference type="Rhea" id="RHEA:40140"/>
    </physiologicalReaction>
</comment>
<evidence type="ECO:0000256" key="2">
    <source>
        <dbReference type="ARBA" id="ARBA00004496"/>
    </source>
</evidence>
<keyword evidence="8" id="KW-0276">Fatty acid metabolism</keyword>
<keyword evidence="10" id="KW-0443">Lipid metabolism</keyword>
<evidence type="ECO:0000256" key="16">
    <source>
        <dbReference type="ARBA" id="ARBA00038848"/>
    </source>
</evidence>
<dbReference type="EMBL" id="RKIK01000066">
    <property type="protein sequence ID" value="ROV58715.1"/>
    <property type="molecule type" value="Genomic_DNA"/>
</dbReference>
<evidence type="ECO:0000256" key="12">
    <source>
        <dbReference type="ARBA" id="ARBA00023273"/>
    </source>
</evidence>
<dbReference type="GO" id="GO:0016020">
    <property type="term" value="C:membrane"/>
    <property type="evidence" value="ECO:0007669"/>
    <property type="project" value="UniProtKB-SubCell"/>
</dbReference>
<evidence type="ECO:0000256" key="17">
    <source>
        <dbReference type="ARBA" id="ARBA00040123"/>
    </source>
</evidence>
<dbReference type="InterPro" id="IPR006683">
    <property type="entry name" value="Thioestr_dom"/>
</dbReference>
<evidence type="ECO:0000256" key="10">
    <source>
        <dbReference type="ARBA" id="ARBA00023098"/>
    </source>
</evidence>
<evidence type="ECO:0000256" key="23">
    <source>
        <dbReference type="ARBA" id="ARBA00048180"/>
    </source>
</evidence>
<keyword evidence="7" id="KW-0378">Hydrolase</keyword>
<reference evidence="25 26" key="1">
    <citation type="submission" date="2018-11" db="EMBL/GenBank/DDBJ databases">
        <title>Vibrio ponticus strain CAIM 1751 pathogenic for the snapper Lutjanus guttatus.</title>
        <authorList>
            <person name="Soto-Rodriguez S."/>
            <person name="Lozano-Olvera R."/>
            <person name="Gomez-Gil B."/>
        </authorList>
    </citation>
    <scope>NUCLEOTIDE SEQUENCE [LARGE SCALE GENOMIC DNA]</scope>
    <source>
        <strain evidence="25 26">CAIM 1751</strain>
    </source>
</reference>
<evidence type="ECO:0000256" key="8">
    <source>
        <dbReference type="ARBA" id="ARBA00022832"/>
    </source>
</evidence>
<evidence type="ECO:0000256" key="3">
    <source>
        <dbReference type="ARBA" id="ARBA00004632"/>
    </source>
</evidence>
<comment type="catalytic activity">
    <reaction evidence="23">
        <text>tetradecanoyl-CoA + H2O = tetradecanoate + CoA + H(+)</text>
        <dbReference type="Rhea" id="RHEA:40119"/>
        <dbReference type="ChEBI" id="CHEBI:15377"/>
        <dbReference type="ChEBI" id="CHEBI:15378"/>
        <dbReference type="ChEBI" id="CHEBI:30807"/>
        <dbReference type="ChEBI" id="CHEBI:57287"/>
        <dbReference type="ChEBI" id="CHEBI:57385"/>
    </reaction>
    <physiologicalReaction direction="left-to-right" evidence="23">
        <dbReference type="Rhea" id="RHEA:40120"/>
    </physiologicalReaction>
</comment>
<sequence>MKPIFPHNHADCVVCQQPFFADNTLQFTTVEPGVVRAEIVTTDRVQGYAGIMQGGLITALHDSAMLHCLFSMGITAMTAKLETRFHQPVPVGVSIVVEARWLATKRNLHQLSSQISVEGQVCSSAKSQFLSLPDTN</sequence>
<evidence type="ECO:0000256" key="13">
    <source>
        <dbReference type="ARBA" id="ARBA00035852"/>
    </source>
</evidence>
<evidence type="ECO:0000256" key="9">
    <source>
        <dbReference type="ARBA" id="ARBA00022946"/>
    </source>
</evidence>
<dbReference type="InterPro" id="IPR052365">
    <property type="entry name" value="THEM4/THEM5_acyl-CoA_thioest"/>
</dbReference>
<comment type="catalytic activity">
    <reaction evidence="13">
        <text>(5Z,8Z,11Z,14Z)-eicosatetraenoyl-CoA + H2O = (5Z,8Z,11Z,14Z)-eicosatetraenoate + CoA + H(+)</text>
        <dbReference type="Rhea" id="RHEA:40151"/>
        <dbReference type="ChEBI" id="CHEBI:15377"/>
        <dbReference type="ChEBI" id="CHEBI:15378"/>
        <dbReference type="ChEBI" id="CHEBI:32395"/>
        <dbReference type="ChEBI" id="CHEBI:57287"/>
        <dbReference type="ChEBI" id="CHEBI:57368"/>
    </reaction>
    <physiologicalReaction direction="left-to-right" evidence="13">
        <dbReference type="Rhea" id="RHEA:40152"/>
    </physiologicalReaction>
</comment>
<comment type="catalytic activity">
    <reaction evidence="19">
        <text>octanoyl-CoA + H2O = octanoate + CoA + H(+)</text>
        <dbReference type="Rhea" id="RHEA:30143"/>
        <dbReference type="ChEBI" id="CHEBI:15377"/>
        <dbReference type="ChEBI" id="CHEBI:15378"/>
        <dbReference type="ChEBI" id="CHEBI:25646"/>
        <dbReference type="ChEBI" id="CHEBI:57287"/>
        <dbReference type="ChEBI" id="CHEBI:57386"/>
    </reaction>
    <physiologicalReaction direction="left-to-right" evidence="19">
        <dbReference type="Rhea" id="RHEA:30144"/>
    </physiologicalReaction>
</comment>
<dbReference type="RefSeq" id="WP_123783011.1">
    <property type="nucleotide sequence ID" value="NZ_RKIK01000066.1"/>
</dbReference>
<comment type="subcellular location">
    <subcellularLocation>
        <location evidence="3">Cell projection</location>
        <location evidence="3">Ruffle membrane</location>
    </subcellularLocation>
    <subcellularLocation>
        <location evidence="2">Cytoplasm</location>
    </subcellularLocation>
    <subcellularLocation>
        <location evidence="1">Membrane</location>
        <topology evidence="1">Peripheral membrane protein</topology>
    </subcellularLocation>
</comment>